<evidence type="ECO:0000313" key="4">
    <source>
        <dbReference type="WBParaSite" id="Hba_11336"/>
    </source>
</evidence>
<accession>A0A1I7X194</accession>
<keyword evidence="1" id="KW-0812">Transmembrane</keyword>
<dbReference type="WBParaSite" id="Hba_11336">
    <property type="protein sequence ID" value="Hba_11336"/>
    <property type="gene ID" value="Hba_11336"/>
</dbReference>
<evidence type="ECO:0000313" key="3">
    <source>
        <dbReference type="Proteomes" id="UP000095283"/>
    </source>
</evidence>
<keyword evidence="3" id="KW-1185">Reference proteome</keyword>
<dbReference type="Proteomes" id="UP000095283">
    <property type="component" value="Unplaced"/>
</dbReference>
<dbReference type="AlphaFoldDB" id="A0A1I7X194"/>
<feature type="chain" id="PRO_5009310989" evidence="2">
    <location>
        <begin position="19"/>
        <end position="286"/>
    </location>
</feature>
<sequence length="286" mass="33644">MKFWFLLGILSINVYTEGSKVKKDIASYSFFKSIFFYSKECCPPAHYVFSQFLCTHFYLKIIRFFTSAIIMDDDAQIAALEQIAALLQRPDQLEKLPELRKKAERKRKHLFSSIDFFRVMVSTFHIFIEGTVLKGIGQDNLVSYFLLDFNYCVEDLQLARASVPCFPLTIKSMIDSFICIITVFVKEYSKIDYLLRFVEMTRNDMKNWLEKTLSAEKDFRIGINTCDQRKEILDISILVYLIFFLVCCAIQYLLANAFTSYRNKYFENRAHYREFTSTMVSCFDSL</sequence>
<organism evidence="3 4">
    <name type="scientific">Heterorhabditis bacteriophora</name>
    <name type="common">Entomopathogenic nematode worm</name>
    <dbReference type="NCBI Taxonomy" id="37862"/>
    <lineage>
        <taxon>Eukaryota</taxon>
        <taxon>Metazoa</taxon>
        <taxon>Ecdysozoa</taxon>
        <taxon>Nematoda</taxon>
        <taxon>Chromadorea</taxon>
        <taxon>Rhabditida</taxon>
        <taxon>Rhabditina</taxon>
        <taxon>Rhabditomorpha</taxon>
        <taxon>Strongyloidea</taxon>
        <taxon>Heterorhabditidae</taxon>
        <taxon>Heterorhabditis</taxon>
    </lineage>
</organism>
<proteinExistence type="predicted"/>
<evidence type="ECO:0000256" key="2">
    <source>
        <dbReference type="SAM" id="SignalP"/>
    </source>
</evidence>
<keyword evidence="2" id="KW-0732">Signal</keyword>
<feature type="transmembrane region" description="Helical" evidence="1">
    <location>
        <begin position="237"/>
        <end position="255"/>
    </location>
</feature>
<keyword evidence="1" id="KW-1133">Transmembrane helix</keyword>
<keyword evidence="1" id="KW-0472">Membrane</keyword>
<protein>
    <submittedName>
        <fullName evidence="4">Gustatory receptor</fullName>
    </submittedName>
</protein>
<evidence type="ECO:0000256" key="1">
    <source>
        <dbReference type="SAM" id="Phobius"/>
    </source>
</evidence>
<reference evidence="4" key="1">
    <citation type="submission" date="2016-11" db="UniProtKB">
        <authorList>
            <consortium name="WormBaseParasite"/>
        </authorList>
    </citation>
    <scope>IDENTIFICATION</scope>
</reference>
<name>A0A1I7X194_HETBA</name>
<feature type="signal peptide" evidence="2">
    <location>
        <begin position="1"/>
        <end position="18"/>
    </location>
</feature>